<dbReference type="RefSeq" id="WP_126693683.1">
    <property type="nucleotide sequence ID" value="NZ_RXOF01000007.1"/>
</dbReference>
<dbReference type="CDD" id="cd01060">
    <property type="entry name" value="Membrane-FADS-like"/>
    <property type="match status" value="1"/>
</dbReference>
<evidence type="ECO:0000256" key="1">
    <source>
        <dbReference type="SAM" id="Phobius"/>
    </source>
</evidence>
<dbReference type="Proteomes" id="UP000282184">
    <property type="component" value="Unassembled WGS sequence"/>
</dbReference>
<keyword evidence="1" id="KW-0812">Transmembrane</keyword>
<proteinExistence type="predicted"/>
<accession>A0A431U1R8</accession>
<comment type="caution">
    <text evidence="3">The sequence shown here is derived from an EMBL/GenBank/DDBJ whole genome shotgun (WGS) entry which is preliminary data.</text>
</comment>
<feature type="transmembrane region" description="Helical" evidence="1">
    <location>
        <begin position="173"/>
        <end position="192"/>
    </location>
</feature>
<gene>
    <name evidence="3" type="ORF">EJV47_13470</name>
</gene>
<feature type="transmembrane region" description="Helical" evidence="1">
    <location>
        <begin position="147"/>
        <end position="167"/>
    </location>
</feature>
<dbReference type="InterPro" id="IPR005804">
    <property type="entry name" value="FA_desaturase_dom"/>
</dbReference>
<evidence type="ECO:0000313" key="4">
    <source>
        <dbReference type="Proteomes" id="UP000282184"/>
    </source>
</evidence>
<dbReference type="EMBL" id="RXOF01000007">
    <property type="protein sequence ID" value="RTQ49152.1"/>
    <property type="molecule type" value="Genomic_DNA"/>
</dbReference>
<dbReference type="OrthoDB" id="9792534at2"/>
<name>A0A431U1R8_9BACT</name>
<reference evidence="3 4" key="1">
    <citation type="submission" date="2018-12" db="EMBL/GenBank/DDBJ databases">
        <title>Hymenobacter gummosus sp. nov., isolated from a spring.</title>
        <authorList>
            <person name="Nie L."/>
        </authorList>
    </citation>
    <scope>NUCLEOTIDE SEQUENCE [LARGE SCALE GENOMIC DNA]</scope>
    <source>
        <strain evidence="3 4">KCTC 52166</strain>
    </source>
</reference>
<sequence>MNPNTAAAHLRLTPRQRVLELARPWVLFLLYVAAAGAGLWWLAVPLAVAVCLATFVQMHDAMHNALGLSKAANARLLTLSGLLLLKSGHGLQVTHLRHHARCLRPDDPEGAPATWRFGEVLWRGPYHILMLRRESLRMAPHTRRIQLLETGLTLLLLALFVGLYLWLGSLVGLVYWAVAFVMSATLPIWAAYIPHHLADTNPAARAASAAAQLWTPVVSSFAFHHVHHHYPRVPTALLPRAAAELPPPPPHEH</sequence>
<evidence type="ECO:0000259" key="2">
    <source>
        <dbReference type="Pfam" id="PF00487"/>
    </source>
</evidence>
<feature type="transmembrane region" description="Helical" evidence="1">
    <location>
        <begin position="25"/>
        <end position="56"/>
    </location>
</feature>
<dbReference type="AlphaFoldDB" id="A0A431U1R8"/>
<dbReference type="Pfam" id="PF00487">
    <property type="entry name" value="FA_desaturase"/>
    <property type="match status" value="1"/>
</dbReference>
<keyword evidence="1" id="KW-0472">Membrane</keyword>
<keyword evidence="4" id="KW-1185">Reference proteome</keyword>
<evidence type="ECO:0000313" key="3">
    <source>
        <dbReference type="EMBL" id="RTQ49152.1"/>
    </source>
</evidence>
<feature type="domain" description="Fatty acid desaturase" evidence="2">
    <location>
        <begin position="40"/>
        <end position="247"/>
    </location>
</feature>
<protein>
    <recommendedName>
        <fullName evidence="2">Fatty acid desaturase domain-containing protein</fullName>
    </recommendedName>
</protein>
<organism evidence="3 4">
    <name type="scientific">Hymenobacter gummosus</name>
    <dbReference type="NCBI Taxonomy" id="1776032"/>
    <lineage>
        <taxon>Bacteria</taxon>
        <taxon>Pseudomonadati</taxon>
        <taxon>Bacteroidota</taxon>
        <taxon>Cytophagia</taxon>
        <taxon>Cytophagales</taxon>
        <taxon>Hymenobacteraceae</taxon>
        <taxon>Hymenobacter</taxon>
    </lineage>
</organism>
<dbReference type="GO" id="GO:0006629">
    <property type="term" value="P:lipid metabolic process"/>
    <property type="evidence" value="ECO:0007669"/>
    <property type="project" value="InterPro"/>
</dbReference>
<keyword evidence="1" id="KW-1133">Transmembrane helix</keyword>